<feature type="compositionally biased region" description="Polar residues" evidence="1">
    <location>
        <begin position="34"/>
        <end position="47"/>
    </location>
</feature>
<name>A0A1Y2IVQ4_TRAC3</name>
<evidence type="ECO:0000256" key="1">
    <source>
        <dbReference type="SAM" id="MobiDB-lite"/>
    </source>
</evidence>
<feature type="region of interest" description="Disordered" evidence="1">
    <location>
        <begin position="1"/>
        <end position="100"/>
    </location>
</feature>
<sequence length="161" mass="17706">MGPFKRFSLNRAHSSSVGHSGKGGASGPSPATPLKTSLTGLERSATSGGFGRGGVHVPLSLNGSMQWTQHSQHHGLADKPEHHRSEQRRRSGREHNRALRRLPGITRARTPRSCCRCRARRAVSRNKTSSKAWVQASARVPYEEHMHMVQRKFSVMPGALT</sequence>
<dbReference type="Proteomes" id="UP000193067">
    <property type="component" value="Unassembled WGS sequence"/>
</dbReference>
<dbReference type="EMBL" id="KZ084095">
    <property type="protein sequence ID" value="OSD04684.1"/>
    <property type="molecule type" value="Genomic_DNA"/>
</dbReference>
<dbReference type="AlphaFoldDB" id="A0A1Y2IVQ4"/>
<accession>A0A1Y2IVQ4</accession>
<protein>
    <submittedName>
        <fullName evidence="2">Uncharacterized protein</fullName>
    </submittedName>
</protein>
<evidence type="ECO:0000313" key="2">
    <source>
        <dbReference type="EMBL" id="OSD04684.1"/>
    </source>
</evidence>
<keyword evidence="3" id="KW-1185">Reference proteome</keyword>
<feature type="compositionally biased region" description="Polar residues" evidence="1">
    <location>
        <begin position="61"/>
        <end position="70"/>
    </location>
</feature>
<evidence type="ECO:0000313" key="3">
    <source>
        <dbReference type="Proteomes" id="UP000193067"/>
    </source>
</evidence>
<reference evidence="2 3" key="1">
    <citation type="journal article" date="2015" name="Biotechnol. Biofuels">
        <title>Enhanced degradation of softwood versus hardwood by the white-rot fungus Pycnoporus coccineus.</title>
        <authorList>
            <person name="Couturier M."/>
            <person name="Navarro D."/>
            <person name="Chevret D."/>
            <person name="Henrissat B."/>
            <person name="Piumi F."/>
            <person name="Ruiz-Duenas F.J."/>
            <person name="Martinez A.T."/>
            <person name="Grigoriev I.V."/>
            <person name="Riley R."/>
            <person name="Lipzen A."/>
            <person name="Berrin J.G."/>
            <person name="Master E.R."/>
            <person name="Rosso M.N."/>
        </authorList>
    </citation>
    <scope>NUCLEOTIDE SEQUENCE [LARGE SCALE GENOMIC DNA]</scope>
    <source>
        <strain evidence="2 3">BRFM310</strain>
    </source>
</reference>
<organism evidence="2 3">
    <name type="scientific">Trametes coccinea (strain BRFM310)</name>
    <name type="common">Pycnoporus coccineus</name>
    <dbReference type="NCBI Taxonomy" id="1353009"/>
    <lineage>
        <taxon>Eukaryota</taxon>
        <taxon>Fungi</taxon>
        <taxon>Dikarya</taxon>
        <taxon>Basidiomycota</taxon>
        <taxon>Agaricomycotina</taxon>
        <taxon>Agaricomycetes</taxon>
        <taxon>Polyporales</taxon>
        <taxon>Polyporaceae</taxon>
        <taxon>Trametes</taxon>
    </lineage>
</organism>
<feature type="compositionally biased region" description="Basic and acidic residues" evidence="1">
    <location>
        <begin position="75"/>
        <end position="84"/>
    </location>
</feature>
<proteinExistence type="predicted"/>
<gene>
    <name evidence="2" type="ORF">PYCCODRAFT_58381</name>
</gene>